<organism evidence="2">
    <name type="scientific">human gut metagenome</name>
    <dbReference type="NCBI Taxonomy" id="408170"/>
    <lineage>
        <taxon>unclassified sequences</taxon>
        <taxon>metagenomes</taxon>
        <taxon>organismal metagenomes</taxon>
    </lineage>
</organism>
<keyword evidence="1" id="KW-0472">Membrane</keyword>
<name>K1RHB6_9ZZZZ</name>
<evidence type="ECO:0000313" key="2">
    <source>
        <dbReference type="EMBL" id="EKC47987.1"/>
    </source>
</evidence>
<sequence>DGLQNVSIGILRGIQDVKIIMPIALVSYWLLNLPVGYLLGFTLGMGPSGLYLGFAVGLSSAAVLLILRIRRSVRRLYAVN</sequence>
<keyword evidence="1" id="KW-0812">Transmembrane</keyword>
<feature type="transmembrane region" description="Helical" evidence="1">
    <location>
        <begin position="19"/>
        <end position="43"/>
    </location>
</feature>
<reference evidence="2" key="1">
    <citation type="journal article" date="2013" name="Environ. Microbiol.">
        <title>Microbiota from the distal guts of lean and obese adolescents exhibit partial functional redundancy besides clear differences in community structure.</title>
        <authorList>
            <person name="Ferrer M."/>
            <person name="Ruiz A."/>
            <person name="Lanza F."/>
            <person name="Haange S.B."/>
            <person name="Oberbach A."/>
            <person name="Till H."/>
            <person name="Bargiela R."/>
            <person name="Campoy C."/>
            <person name="Segura M.T."/>
            <person name="Richter M."/>
            <person name="von Bergen M."/>
            <person name="Seifert J."/>
            <person name="Suarez A."/>
        </authorList>
    </citation>
    <scope>NUCLEOTIDE SEQUENCE</scope>
</reference>
<dbReference type="AlphaFoldDB" id="K1RHB6"/>
<dbReference type="GO" id="GO:0042910">
    <property type="term" value="F:xenobiotic transmembrane transporter activity"/>
    <property type="evidence" value="ECO:0007669"/>
    <property type="project" value="InterPro"/>
</dbReference>
<accession>K1RHB6</accession>
<comment type="caution">
    <text evidence="2">The sequence shown here is derived from an EMBL/GenBank/DDBJ whole genome shotgun (WGS) entry which is preliminary data.</text>
</comment>
<proteinExistence type="predicted"/>
<keyword evidence="1" id="KW-1133">Transmembrane helix</keyword>
<dbReference type="EMBL" id="AJWY01013126">
    <property type="protein sequence ID" value="EKC47987.1"/>
    <property type="molecule type" value="Genomic_DNA"/>
</dbReference>
<gene>
    <name evidence="2" type="ORF">LEA_19101</name>
</gene>
<dbReference type="GO" id="GO:0016020">
    <property type="term" value="C:membrane"/>
    <property type="evidence" value="ECO:0007669"/>
    <property type="project" value="InterPro"/>
</dbReference>
<evidence type="ECO:0000256" key="1">
    <source>
        <dbReference type="SAM" id="Phobius"/>
    </source>
</evidence>
<feature type="transmembrane region" description="Helical" evidence="1">
    <location>
        <begin position="49"/>
        <end position="67"/>
    </location>
</feature>
<dbReference type="GO" id="GO:0015297">
    <property type="term" value="F:antiporter activity"/>
    <property type="evidence" value="ECO:0007669"/>
    <property type="project" value="InterPro"/>
</dbReference>
<protein>
    <submittedName>
        <fullName evidence="2">Multidrug resistance protein NorM</fullName>
    </submittedName>
</protein>
<feature type="non-terminal residue" evidence="2">
    <location>
        <position position="1"/>
    </location>
</feature>